<protein>
    <submittedName>
        <fullName evidence="1">Type cbb3 cytochrome oxidase biogenesis protein CcoG</fullName>
    </submittedName>
</protein>
<evidence type="ECO:0000313" key="1">
    <source>
        <dbReference type="EMBL" id="GAL27357.1"/>
    </source>
</evidence>
<accession>A0ABQ0JF14</accession>
<name>A0ABQ0JF14_9VIBR</name>
<organism evidence="1 2">
    <name type="scientific">Vibrio variabilis</name>
    <dbReference type="NCBI Taxonomy" id="990271"/>
    <lineage>
        <taxon>Bacteria</taxon>
        <taxon>Pseudomonadati</taxon>
        <taxon>Pseudomonadota</taxon>
        <taxon>Gammaproteobacteria</taxon>
        <taxon>Vibrionales</taxon>
        <taxon>Vibrionaceae</taxon>
        <taxon>Vibrio</taxon>
    </lineage>
</organism>
<keyword evidence="2" id="KW-1185">Reference proteome</keyword>
<evidence type="ECO:0000313" key="2">
    <source>
        <dbReference type="Proteomes" id="UP000029223"/>
    </source>
</evidence>
<comment type="caution">
    <text evidence="1">The sequence shown here is derived from an EMBL/GenBank/DDBJ whole genome shotgun (WGS) entry which is preliminary data.</text>
</comment>
<dbReference type="Proteomes" id="UP000029223">
    <property type="component" value="Unassembled WGS sequence"/>
</dbReference>
<reference evidence="2" key="1">
    <citation type="submission" date="2014-09" db="EMBL/GenBank/DDBJ databases">
        <title>Vibrio variabilis JCM 19239. (C206) whole genome shotgun sequence.</title>
        <authorList>
            <person name="Sawabe T."/>
            <person name="Meirelles P."/>
            <person name="Nakanishi M."/>
            <person name="Sayaka M."/>
            <person name="Hattori M."/>
            <person name="Ohkuma M."/>
        </authorList>
    </citation>
    <scope>NUCLEOTIDE SEQUENCE [LARGE SCALE GENOMIC DNA]</scope>
    <source>
        <strain evidence="2">JCM 19239</strain>
    </source>
</reference>
<sequence>MSLGANPDELSSPVSTIQFILSDSNDFSVQVESRFIKKL</sequence>
<gene>
    <name evidence="1" type="ORF">JCM19239_6670</name>
</gene>
<proteinExistence type="predicted"/>
<dbReference type="EMBL" id="BBMS01000028">
    <property type="protein sequence ID" value="GAL27357.1"/>
    <property type="molecule type" value="Genomic_DNA"/>
</dbReference>